<dbReference type="PROSITE" id="PS51186">
    <property type="entry name" value="GNAT"/>
    <property type="match status" value="1"/>
</dbReference>
<evidence type="ECO:0000313" key="5">
    <source>
        <dbReference type="Proteomes" id="UP000317977"/>
    </source>
</evidence>
<comment type="caution">
    <text evidence="4">The sequence shown here is derived from an EMBL/GenBank/DDBJ whole genome shotgun (WGS) entry which is preliminary data.</text>
</comment>
<evidence type="ECO:0000259" key="3">
    <source>
        <dbReference type="PROSITE" id="PS51186"/>
    </source>
</evidence>
<dbReference type="GO" id="GO:0016747">
    <property type="term" value="F:acyltransferase activity, transferring groups other than amino-acyl groups"/>
    <property type="evidence" value="ECO:0007669"/>
    <property type="project" value="InterPro"/>
</dbReference>
<keyword evidence="2 4" id="KW-0012">Acyltransferase</keyword>
<dbReference type="PANTHER" id="PTHR43800">
    <property type="entry name" value="PEPTIDYL-LYSINE N-ACETYLTRANSFERASE YJAB"/>
    <property type="match status" value="1"/>
</dbReference>
<keyword evidence="5" id="KW-1185">Reference proteome</keyword>
<dbReference type="EMBL" id="SJPX01000004">
    <property type="protein sequence ID" value="TWU49253.1"/>
    <property type="molecule type" value="Genomic_DNA"/>
</dbReference>
<name>A0A5C6EHJ5_9BACT</name>
<dbReference type="InterPro" id="IPR000182">
    <property type="entry name" value="GNAT_dom"/>
</dbReference>
<dbReference type="OrthoDB" id="9789605at2"/>
<dbReference type="InterPro" id="IPR016181">
    <property type="entry name" value="Acyl_CoA_acyltransferase"/>
</dbReference>
<dbReference type="AlphaFoldDB" id="A0A5C6EHJ5"/>
<feature type="domain" description="N-acetyltransferase" evidence="3">
    <location>
        <begin position="7"/>
        <end position="147"/>
    </location>
</feature>
<accession>A0A5C6EHJ5</accession>
<evidence type="ECO:0000313" key="4">
    <source>
        <dbReference type="EMBL" id="TWU49253.1"/>
    </source>
</evidence>
<protein>
    <submittedName>
        <fullName evidence="4">Putative N-acetyltransferase YjaB</fullName>
        <ecNumber evidence="4">2.3.1.-</ecNumber>
    </submittedName>
</protein>
<sequence>MTKDTSDVIRQYENQDLNDLLTAWAAASEIAHPFLSEEFLATERENIPNLYLPNAETWVHEDEGQVVGFIALIGNEVGAIFVHPSHQRMGVGQRLMDKAKALREELEVEVFVKNAIGRAFYAKHGFELLEEKVHDQTGFDLLRLRFTGSAG</sequence>
<dbReference type="Pfam" id="PF13508">
    <property type="entry name" value="Acetyltransf_7"/>
    <property type="match status" value="1"/>
</dbReference>
<dbReference type="PANTHER" id="PTHR43800:SF1">
    <property type="entry name" value="PEPTIDYL-LYSINE N-ACETYLTRANSFERASE YJAB"/>
    <property type="match status" value="1"/>
</dbReference>
<dbReference type="EC" id="2.3.1.-" evidence="4"/>
<reference evidence="4 5" key="1">
    <citation type="submission" date="2019-02" db="EMBL/GenBank/DDBJ databases">
        <title>Deep-cultivation of Planctomycetes and their phenomic and genomic characterization uncovers novel biology.</title>
        <authorList>
            <person name="Wiegand S."/>
            <person name="Jogler M."/>
            <person name="Boedeker C."/>
            <person name="Pinto D."/>
            <person name="Vollmers J."/>
            <person name="Rivas-Marin E."/>
            <person name="Kohn T."/>
            <person name="Peeters S.H."/>
            <person name="Heuer A."/>
            <person name="Rast P."/>
            <person name="Oberbeckmann S."/>
            <person name="Bunk B."/>
            <person name="Jeske O."/>
            <person name="Meyerdierks A."/>
            <person name="Storesund J.E."/>
            <person name="Kallscheuer N."/>
            <person name="Luecker S."/>
            <person name="Lage O.M."/>
            <person name="Pohl T."/>
            <person name="Merkel B.J."/>
            <person name="Hornburger P."/>
            <person name="Mueller R.-W."/>
            <person name="Bruemmer F."/>
            <person name="Labrenz M."/>
            <person name="Spormann A.M."/>
            <person name="Op Den Camp H."/>
            <person name="Overmann J."/>
            <person name="Amann R."/>
            <person name="Jetten M.S.M."/>
            <person name="Mascher T."/>
            <person name="Medema M.H."/>
            <person name="Devos D.P."/>
            <person name="Kaster A.-K."/>
            <person name="Ovreas L."/>
            <person name="Rohde M."/>
            <person name="Galperin M.Y."/>
            <person name="Jogler C."/>
        </authorList>
    </citation>
    <scope>NUCLEOTIDE SEQUENCE [LARGE SCALE GENOMIC DNA]</scope>
    <source>
        <strain evidence="4 5">Poly59</strain>
    </source>
</reference>
<dbReference type="SUPFAM" id="SSF55729">
    <property type="entry name" value="Acyl-CoA N-acyltransferases (Nat)"/>
    <property type="match status" value="1"/>
</dbReference>
<proteinExistence type="predicted"/>
<gene>
    <name evidence="4" type="primary">yjaB</name>
    <name evidence="4" type="ORF">Poly59_38670</name>
</gene>
<evidence type="ECO:0000256" key="2">
    <source>
        <dbReference type="ARBA" id="ARBA00023315"/>
    </source>
</evidence>
<dbReference type="Proteomes" id="UP000317977">
    <property type="component" value="Unassembled WGS sequence"/>
</dbReference>
<keyword evidence="1 4" id="KW-0808">Transferase</keyword>
<organism evidence="4 5">
    <name type="scientific">Rubripirellula reticaptiva</name>
    <dbReference type="NCBI Taxonomy" id="2528013"/>
    <lineage>
        <taxon>Bacteria</taxon>
        <taxon>Pseudomonadati</taxon>
        <taxon>Planctomycetota</taxon>
        <taxon>Planctomycetia</taxon>
        <taxon>Pirellulales</taxon>
        <taxon>Pirellulaceae</taxon>
        <taxon>Rubripirellula</taxon>
    </lineage>
</organism>
<dbReference type="Gene3D" id="3.40.630.30">
    <property type="match status" value="1"/>
</dbReference>
<dbReference type="CDD" id="cd04301">
    <property type="entry name" value="NAT_SF"/>
    <property type="match status" value="1"/>
</dbReference>
<evidence type="ECO:0000256" key="1">
    <source>
        <dbReference type="ARBA" id="ARBA00022679"/>
    </source>
</evidence>